<comment type="caution">
    <text evidence="7">The sequence shown here is derived from an EMBL/GenBank/DDBJ whole genome shotgun (WGS) entry which is preliminary data.</text>
</comment>
<dbReference type="SUPFAM" id="SSF55550">
    <property type="entry name" value="SH2 domain"/>
    <property type="match status" value="1"/>
</dbReference>
<proteinExistence type="predicted"/>
<dbReference type="Gene3D" id="3.30.505.10">
    <property type="entry name" value="SH2 domain"/>
    <property type="match status" value="1"/>
</dbReference>
<protein>
    <recommendedName>
        <fullName evidence="9">SH3 domain-containing protein</fullName>
    </recommendedName>
</protein>
<dbReference type="AlphaFoldDB" id="A0A448X6G5"/>
<dbReference type="Gene3D" id="2.30.30.40">
    <property type="entry name" value="SH3 Domains"/>
    <property type="match status" value="1"/>
</dbReference>
<dbReference type="Pfam" id="PF00018">
    <property type="entry name" value="SH3_1"/>
    <property type="match status" value="1"/>
</dbReference>
<evidence type="ECO:0000256" key="2">
    <source>
        <dbReference type="ARBA" id="ARBA00022999"/>
    </source>
</evidence>
<keyword evidence="8" id="KW-1185">Reference proteome</keyword>
<evidence type="ECO:0008006" key="9">
    <source>
        <dbReference type="Google" id="ProtNLM"/>
    </source>
</evidence>
<evidence type="ECO:0000256" key="1">
    <source>
        <dbReference type="ARBA" id="ARBA00022443"/>
    </source>
</evidence>
<dbReference type="InterPro" id="IPR036028">
    <property type="entry name" value="SH3-like_dom_sf"/>
</dbReference>
<accession>A0A448X6G5</accession>
<gene>
    <name evidence="7" type="ORF">PXEA_LOCUS22700</name>
</gene>
<evidence type="ECO:0000313" key="7">
    <source>
        <dbReference type="EMBL" id="VEL29260.1"/>
    </source>
</evidence>
<organism evidence="7 8">
    <name type="scientific">Protopolystoma xenopodis</name>
    <dbReference type="NCBI Taxonomy" id="117903"/>
    <lineage>
        <taxon>Eukaryota</taxon>
        <taxon>Metazoa</taxon>
        <taxon>Spiralia</taxon>
        <taxon>Lophotrochozoa</taxon>
        <taxon>Platyhelminthes</taxon>
        <taxon>Monogenea</taxon>
        <taxon>Polyopisthocotylea</taxon>
        <taxon>Polystomatidea</taxon>
        <taxon>Polystomatidae</taxon>
        <taxon>Protopolystoma</taxon>
    </lineage>
</organism>
<dbReference type="SMART" id="SM00326">
    <property type="entry name" value="SH3"/>
    <property type="match status" value="1"/>
</dbReference>
<evidence type="ECO:0000313" key="8">
    <source>
        <dbReference type="Proteomes" id="UP000784294"/>
    </source>
</evidence>
<dbReference type="PANTHER" id="PTHR46037">
    <property type="entry name" value="PROTEIN ENHANCER OF SEVENLESS 2B"/>
    <property type="match status" value="1"/>
</dbReference>
<dbReference type="InterPro" id="IPR000980">
    <property type="entry name" value="SH2"/>
</dbReference>
<dbReference type="EMBL" id="CAAALY010101614">
    <property type="protein sequence ID" value="VEL29260.1"/>
    <property type="molecule type" value="Genomic_DNA"/>
</dbReference>
<feature type="domain" description="SH3" evidence="6">
    <location>
        <begin position="1"/>
        <end position="53"/>
    </location>
</feature>
<dbReference type="PRINTS" id="PR00452">
    <property type="entry name" value="SH3DOMAIN"/>
</dbReference>
<evidence type="ECO:0000259" key="5">
    <source>
        <dbReference type="PROSITE" id="PS50001"/>
    </source>
</evidence>
<keyword evidence="2 3" id="KW-0727">SH2 domain</keyword>
<dbReference type="PROSITE" id="PS50001">
    <property type="entry name" value="SH2"/>
    <property type="match status" value="1"/>
</dbReference>
<dbReference type="InterPro" id="IPR036860">
    <property type="entry name" value="SH2_dom_sf"/>
</dbReference>
<dbReference type="InterPro" id="IPR043539">
    <property type="entry name" value="Grb2-like"/>
</dbReference>
<reference evidence="7" key="1">
    <citation type="submission" date="2018-11" db="EMBL/GenBank/DDBJ databases">
        <authorList>
            <consortium name="Pathogen Informatics"/>
        </authorList>
    </citation>
    <scope>NUCLEOTIDE SEQUENCE</scope>
</reference>
<sequence length="104" mass="11793">MHDFTPTESDELAFSKGNRLQIIGMEEDPNWYKARLGGKEGMVPANYISVTSNLWYISRCSRKEAELRLLEKRPDTGAFIQPNGAFLLRQSENNPGQFSISVNL</sequence>
<evidence type="ECO:0000256" key="3">
    <source>
        <dbReference type="PROSITE-ProRule" id="PRU00191"/>
    </source>
</evidence>
<dbReference type="PRINTS" id="PR00401">
    <property type="entry name" value="SH2DOMAIN"/>
</dbReference>
<dbReference type="OrthoDB" id="10255964at2759"/>
<dbReference type="PROSITE" id="PS50002">
    <property type="entry name" value="SH3"/>
    <property type="match status" value="1"/>
</dbReference>
<dbReference type="InterPro" id="IPR001452">
    <property type="entry name" value="SH3_domain"/>
</dbReference>
<name>A0A448X6G5_9PLAT</name>
<keyword evidence="1 4" id="KW-0728">SH3 domain</keyword>
<dbReference type="Proteomes" id="UP000784294">
    <property type="component" value="Unassembled WGS sequence"/>
</dbReference>
<dbReference type="SUPFAM" id="SSF50044">
    <property type="entry name" value="SH3-domain"/>
    <property type="match status" value="1"/>
</dbReference>
<evidence type="ECO:0000256" key="4">
    <source>
        <dbReference type="PROSITE-ProRule" id="PRU00192"/>
    </source>
</evidence>
<feature type="domain" description="SH2" evidence="5">
    <location>
        <begin position="55"/>
        <end position="104"/>
    </location>
</feature>
<evidence type="ECO:0000259" key="6">
    <source>
        <dbReference type="PROSITE" id="PS50002"/>
    </source>
</evidence>
<dbReference type="Pfam" id="PF00017">
    <property type="entry name" value="SH2"/>
    <property type="match status" value="1"/>
</dbReference>